<keyword evidence="3" id="KW-1185">Reference proteome</keyword>
<proteinExistence type="predicted"/>
<name>A0A9D4RYM4_DREPO</name>
<reference evidence="2" key="2">
    <citation type="submission" date="2020-11" db="EMBL/GenBank/DDBJ databases">
        <authorList>
            <person name="McCartney M.A."/>
            <person name="Auch B."/>
            <person name="Kono T."/>
            <person name="Mallez S."/>
            <person name="Becker A."/>
            <person name="Gohl D.M."/>
            <person name="Silverstein K.A.T."/>
            <person name="Koren S."/>
            <person name="Bechman K.B."/>
            <person name="Herman A."/>
            <person name="Abrahante J.E."/>
            <person name="Garbe J."/>
        </authorList>
    </citation>
    <scope>NUCLEOTIDE SEQUENCE</scope>
    <source>
        <strain evidence="2">Duluth1</strain>
        <tissue evidence="2">Whole animal</tissue>
    </source>
</reference>
<comment type="caution">
    <text evidence="2">The sequence shown here is derived from an EMBL/GenBank/DDBJ whole genome shotgun (WGS) entry which is preliminary data.</text>
</comment>
<reference evidence="2" key="1">
    <citation type="journal article" date="2019" name="bioRxiv">
        <title>The Genome of the Zebra Mussel, Dreissena polymorpha: A Resource for Invasive Species Research.</title>
        <authorList>
            <person name="McCartney M.A."/>
            <person name="Auch B."/>
            <person name="Kono T."/>
            <person name="Mallez S."/>
            <person name="Zhang Y."/>
            <person name="Obille A."/>
            <person name="Becker A."/>
            <person name="Abrahante J.E."/>
            <person name="Garbe J."/>
            <person name="Badalamenti J.P."/>
            <person name="Herman A."/>
            <person name="Mangelson H."/>
            <person name="Liachko I."/>
            <person name="Sullivan S."/>
            <person name="Sone E.D."/>
            <person name="Koren S."/>
            <person name="Silverstein K.A.T."/>
            <person name="Beckman K.B."/>
            <person name="Gohl D.M."/>
        </authorList>
    </citation>
    <scope>NUCLEOTIDE SEQUENCE</scope>
    <source>
        <strain evidence="2">Duluth1</strain>
        <tissue evidence="2">Whole animal</tissue>
    </source>
</reference>
<dbReference type="EMBL" id="JAIWYP010000001">
    <property type="protein sequence ID" value="KAH3883905.1"/>
    <property type="molecule type" value="Genomic_DNA"/>
</dbReference>
<protein>
    <submittedName>
        <fullName evidence="2">Uncharacterized protein</fullName>
    </submittedName>
</protein>
<feature type="compositionally biased region" description="Polar residues" evidence="1">
    <location>
        <begin position="51"/>
        <end position="65"/>
    </location>
</feature>
<organism evidence="2 3">
    <name type="scientific">Dreissena polymorpha</name>
    <name type="common">Zebra mussel</name>
    <name type="synonym">Mytilus polymorpha</name>
    <dbReference type="NCBI Taxonomy" id="45954"/>
    <lineage>
        <taxon>Eukaryota</taxon>
        <taxon>Metazoa</taxon>
        <taxon>Spiralia</taxon>
        <taxon>Lophotrochozoa</taxon>
        <taxon>Mollusca</taxon>
        <taxon>Bivalvia</taxon>
        <taxon>Autobranchia</taxon>
        <taxon>Heteroconchia</taxon>
        <taxon>Euheterodonta</taxon>
        <taxon>Imparidentia</taxon>
        <taxon>Neoheterodontei</taxon>
        <taxon>Myida</taxon>
        <taxon>Dreissenoidea</taxon>
        <taxon>Dreissenidae</taxon>
        <taxon>Dreissena</taxon>
    </lineage>
</organism>
<evidence type="ECO:0000313" key="2">
    <source>
        <dbReference type="EMBL" id="KAH3883905.1"/>
    </source>
</evidence>
<dbReference type="Proteomes" id="UP000828390">
    <property type="component" value="Unassembled WGS sequence"/>
</dbReference>
<dbReference type="AlphaFoldDB" id="A0A9D4RYM4"/>
<accession>A0A9D4RYM4</accession>
<evidence type="ECO:0000313" key="3">
    <source>
        <dbReference type="Proteomes" id="UP000828390"/>
    </source>
</evidence>
<evidence type="ECO:0000256" key="1">
    <source>
        <dbReference type="SAM" id="MobiDB-lite"/>
    </source>
</evidence>
<feature type="region of interest" description="Disordered" evidence="1">
    <location>
        <begin position="51"/>
        <end position="79"/>
    </location>
</feature>
<sequence>MDFKGLLKKKEREKSKAKLVLLDKDFESEKGELVKRKDNEIHELKQHLEAAQNNASQQEIQTQAHKQVLDKTQLGKRGF</sequence>
<gene>
    <name evidence="2" type="ORF">DPMN_007873</name>
</gene>